<comment type="caution">
    <text evidence="4">The sequence shown here is derived from an EMBL/GenBank/DDBJ whole genome shotgun (WGS) entry which is preliminary data.</text>
</comment>
<organism evidence="4 5">
    <name type="scientific">Funneliformis caledonium</name>
    <dbReference type="NCBI Taxonomy" id="1117310"/>
    <lineage>
        <taxon>Eukaryota</taxon>
        <taxon>Fungi</taxon>
        <taxon>Fungi incertae sedis</taxon>
        <taxon>Mucoromycota</taxon>
        <taxon>Glomeromycotina</taxon>
        <taxon>Glomeromycetes</taxon>
        <taxon>Glomerales</taxon>
        <taxon>Glomeraceae</taxon>
        <taxon>Funneliformis</taxon>
    </lineage>
</organism>
<dbReference type="PANTHER" id="PTHR46809">
    <property type="entry name" value="STROMAL CELL-DERIVED FACTOR 2-LIKE PROTEIN"/>
    <property type="match status" value="1"/>
</dbReference>
<dbReference type="AlphaFoldDB" id="A0A9N9J4S6"/>
<dbReference type="PROSITE" id="PS50919">
    <property type="entry name" value="MIR"/>
    <property type="match status" value="1"/>
</dbReference>
<evidence type="ECO:0000256" key="1">
    <source>
        <dbReference type="ARBA" id="ARBA00022729"/>
    </source>
</evidence>
<proteinExistence type="predicted"/>
<protein>
    <submittedName>
        <fullName evidence="4">17586_t:CDS:1</fullName>
    </submittedName>
</protein>
<dbReference type="Proteomes" id="UP000789570">
    <property type="component" value="Unassembled WGS sequence"/>
</dbReference>
<keyword evidence="2" id="KW-0677">Repeat</keyword>
<dbReference type="PANTHER" id="PTHR46809:SF2">
    <property type="entry name" value="GH21273P"/>
    <property type="match status" value="1"/>
</dbReference>
<evidence type="ECO:0000256" key="2">
    <source>
        <dbReference type="ARBA" id="ARBA00022737"/>
    </source>
</evidence>
<dbReference type="OrthoDB" id="5588846at2759"/>
<reference evidence="4" key="1">
    <citation type="submission" date="2021-06" db="EMBL/GenBank/DDBJ databases">
        <authorList>
            <person name="Kallberg Y."/>
            <person name="Tangrot J."/>
            <person name="Rosling A."/>
        </authorList>
    </citation>
    <scope>NUCLEOTIDE SEQUENCE</scope>
    <source>
        <strain evidence="4">UK204</strain>
    </source>
</reference>
<dbReference type="InterPro" id="IPR016093">
    <property type="entry name" value="MIR_motif"/>
</dbReference>
<evidence type="ECO:0000313" key="5">
    <source>
        <dbReference type="Proteomes" id="UP000789570"/>
    </source>
</evidence>
<sequence length="140" mass="15419">VVGNGRKIDLNNDVWNVIGPCGTSVNAGRPVPYNTIVGFNHQATGRNLHSHDMKDGKLTPLTKQQQVTINPGTSIDDDFLIRRYNSKAFKDDPGYLMNGDIIYLFHITTNKPALYSNSILFGDGTQEVSCHGNGNDENNK</sequence>
<dbReference type="SMART" id="SM00472">
    <property type="entry name" value="MIR"/>
    <property type="match status" value="1"/>
</dbReference>
<dbReference type="SUPFAM" id="SSF82109">
    <property type="entry name" value="MIR domain"/>
    <property type="match status" value="1"/>
</dbReference>
<dbReference type="InterPro" id="IPR036300">
    <property type="entry name" value="MIR_dom_sf"/>
</dbReference>
<dbReference type="Gene3D" id="2.80.10.50">
    <property type="match status" value="2"/>
</dbReference>
<name>A0A9N9J4S6_9GLOM</name>
<feature type="non-terminal residue" evidence="4">
    <location>
        <position position="140"/>
    </location>
</feature>
<feature type="non-terminal residue" evidence="4">
    <location>
        <position position="1"/>
    </location>
</feature>
<evidence type="ECO:0000259" key="3">
    <source>
        <dbReference type="PROSITE" id="PS50919"/>
    </source>
</evidence>
<accession>A0A9N9J4S6</accession>
<feature type="domain" description="MIR" evidence="3">
    <location>
        <begin position="93"/>
        <end position="140"/>
    </location>
</feature>
<gene>
    <name evidence="4" type="ORF">FCALED_LOCUS17217</name>
</gene>
<evidence type="ECO:0000313" key="4">
    <source>
        <dbReference type="EMBL" id="CAG8765796.1"/>
    </source>
</evidence>
<keyword evidence="5" id="KW-1185">Reference proteome</keyword>
<keyword evidence="1" id="KW-0732">Signal</keyword>
<dbReference type="EMBL" id="CAJVPQ010024955">
    <property type="protein sequence ID" value="CAG8765796.1"/>
    <property type="molecule type" value="Genomic_DNA"/>
</dbReference>